<keyword evidence="6" id="KW-0812">Transmembrane</keyword>
<organism evidence="8 9">
    <name type="scientific">Nonomuraea thailandensis</name>
    <dbReference type="NCBI Taxonomy" id="1188745"/>
    <lineage>
        <taxon>Bacteria</taxon>
        <taxon>Bacillati</taxon>
        <taxon>Actinomycetota</taxon>
        <taxon>Actinomycetes</taxon>
        <taxon>Streptosporangiales</taxon>
        <taxon>Streptosporangiaceae</taxon>
        <taxon>Nonomuraea</taxon>
    </lineage>
</organism>
<protein>
    <submittedName>
        <fullName evidence="8">Serine/threonine protein kinase</fullName>
    </submittedName>
</protein>
<dbReference type="SUPFAM" id="SSF69304">
    <property type="entry name" value="Tricorn protease N-terminal domain"/>
    <property type="match status" value="1"/>
</dbReference>
<dbReference type="EMBL" id="JAMZEB010000002">
    <property type="protein sequence ID" value="MCP2362146.1"/>
    <property type="molecule type" value="Genomic_DNA"/>
</dbReference>
<dbReference type="GO" id="GO:0004674">
    <property type="term" value="F:protein serine/threonine kinase activity"/>
    <property type="evidence" value="ECO:0007669"/>
    <property type="project" value="UniProtKB-KW"/>
</dbReference>
<evidence type="ECO:0000256" key="4">
    <source>
        <dbReference type="ARBA" id="ARBA00022840"/>
    </source>
</evidence>
<comment type="caution">
    <text evidence="8">The sequence shown here is derived from an EMBL/GenBank/DDBJ whole genome shotgun (WGS) entry which is preliminary data.</text>
</comment>
<dbReference type="Pfam" id="PF00069">
    <property type="entry name" value="Pkinase"/>
    <property type="match status" value="1"/>
</dbReference>
<keyword evidence="9" id="KW-1185">Reference proteome</keyword>
<evidence type="ECO:0000256" key="1">
    <source>
        <dbReference type="ARBA" id="ARBA00022679"/>
    </source>
</evidence>
<evidence type="ECO:0000256" key="3">
    <source>
        <dbReference type="ARBA" id="ARBA00022777"/>
    </source>
</evidence>
<dbReference type="PANTHER" id="PTHR43289:SF34">
    <property type="entry name" value="SERINE_THREONINE-PROTEIN KINASE YBDM-RELATED"/>
    <property type="match status" value="1"/>
</dbReference>
<feature type="region of interest" description="Disordered" evidence="5">
    <location>
        <begin position="271"/>
        <end position="399"/>
    </location>
</feature>
<evidence type="ECO:0000313" key="8">
    <source>
        <dbReference type="EMBL" id="MCP2362146.1"/>
    </source>
</evidence>
<feature type="compositionally biased region" description="Low complexity" evidence="5">
    <location>
        <begin position="453"/>
        <end position="468"/>
    </location>
</feature>
<evidence type="ECO:0000256" key="5">
    <source>
        <dbReference type="SAM" id="MobiDB-lite"/>
    </source>
</evidence>
<dbReference type="InterPro" id="IPR011009">
    <property type="entry name" value="Kinase-like_dom_sf"/>
</dbReference>
<dbReference type="Gene3D" id="2.130.10.10">
    <property type="entry name" value="YVTN repeat-like/Quinoprotein amine dehydrogenase"/>
    <property type="match status" value="1"/>
</dbReference>
<feature type="compositionally biased region" description="Basic and acidic residues" evidence="5">
    <location>
        <begin position="443"/>
        <end position="452"/>
    </location>
</feature>
<accession>A0A9X2GUU0</accession>
<keyword evidence="1" id="KW-0808">Transferase</keyword>
<keyword evidence="6" id="KW-1133">Transmembrane helix</keyword>
<dbReference type="CDD" id="cd14014">
    <property type="entry name" value="STKc_PknB_like"/>
    <property type="match status" value="1"/>
</dbReference>
<evidence type="ECO:0000259" key="7">
    <source>
        <dbReference type="PROSITE" id="PS50011"/>
    </source>
</evidence>
<keyword evidence="6" id="KW-0472">Membrane</keyword>
<dbReference type="AlphaFoldDB" id="A0A9X2GUU0"/>
<dbReference type="GO" id="GO:0005524">
    <property type="term" value="F:ATP binding"/>
    <property type="evidence" value="ECO:0007669"/>
    <property type="project" value="UniProtKB-KW"/>
</dbReference>
<feature type="compositionally biased region" description="Low complexity" evidence="5">
    <location>
        <begin position="340"/>
        <end position="355"/>
    </location>
</feature>
<dbReference type="SUPFAM" id="SSF56112">
    <property type="entry name" value="Protein kinase-like (PK-like)"/>
    <property type="match status" value="1"/>
</dbReference>
<keyword evidence="3 8" id="KW-0418">Kinase</keyword>
<dbReference type="Gene3D" id="3.30.200.20">
    <property type="entry name" value="Phosphorylase Kinase, domain 1"/>
    <property type="match status" value="1"/>
</dbReference>
<feature type="compositionally biased region" description="Pro residues" evidence="5">
    <location>
        <begin position="288"/>
        <end position="299"/>
    </location>
</feature>
<feature type="domain" description="Protein kinase" evidence="7">
    <location>
        <begin position="18"/>
        <end position="276"/>
    </location>
</feature>
<proteinExistence type="predicted"/>
<evidence type="ECO:0000256" key="6">
    <source>
        <dbReference type="SAM" id="Phobius"/>
    </source>
</evidence>
<feature type="transmembrane region" description="Helical" evidence="6">
    <location>
        <begin position="405"/>
        <end position="425"/>
    </location>
</feature>
<dbReference type="InterPro" id="IPR008271">
    <property type="entry name" value="Ser/Thr_kinase_AS"/>
</dbReference>
<dbReference type="PANTHER" id="PTHR43289">
    <property type="entry name" value="MITOGEN-ACTIVATED PROTEIN KINASE KINASE KINASE 20-RELATED"/>
    <property type="match status" value="1"/>
</dbReference>
<sequence>MASFAQLRPGDPQRLGGFELLGRLGEGGQGVVYLAKDHSGHNVAVKWLRPDLSGDQVSVERFLREVQVAQQVAPFCTAAVLGTGVEQDRPFIVSEFIEGPSLQRVVQEEGPRTGSVLHRLAIGTATALAAIHQAGIVHRDFKPANVIIGADGPRVIDFGIARALNATSTISSMVVGTPSYMPPEQVMGHTVGPAADMFSWASAMVFAASGRAPFGSDTMPAVINRVLNQQPDLGALGEGPLRDVVVACLAKDPAQRPTAEQVIMRLLQQPAPNPGMLAQGAAEAAPAGPHPPPTGPPSGPLSGSPSGPYGGPSSGPYASPSSGPPSGPPFGSPTGPAPGSPFASPAGSPSGPMSGNVPYATGAQFPQHPHQQPPWQQPTIPPYGQQHQQGMYTQAPPRRSGRGPLIAGVTVAVALLMLAGVIVFIQIDKSSTTSVAIGTSTPDPRRSSKSADPRTSSTPSDSPSQTAQASVPATGTKRTLPGGKISLYENPADAIVLTSYEVYDKPKDDWIDYARNSLRGTFTKYQGNWESVVSPDGKLLAARGRSYSSDDFDFIVITERDSGERTTIKTVKEPLISSIRAWSKDGSRILLNIEKKSGSKWHYLGFVIVDVTAKTADVVNVSDTSIRETSFGFDGDDEGVVNVYGSETNRNLRFFDTEGKATRSLKGIGTLSAGTQDIFSPSGEAFVTNCPNGGDGDHCIWDATTGERLQKFSSDCDKVLGFYDESHLYCWEQDNGANDEIQVLDFTGKLLRKMLEVPDDLDFSPAFTVNPSRGS</sequence>
<dbReference type="InterPro" id="IPR000719">
    <property type="entry name" value="Prot_kinase_dom"/>
</dbReference>
<keyword evidence="4" id="KW-0067">ATP-binding</keyword>
<dbReference type="Proteomes" id="UP001139648">
    <property type="component" value="Unassembled WGS sequence"/>
</dbReference>
<dbReference type="InterPro" id="IPR015943">
    <property type="entry name" value="WD40/YVTN_repeat-like_dom_sf"/>
</dbReference>
<name>A0A9X2GUU0_9ACTN</name>
<reference evidence="8" key="1">
    <citation type="submission" date="2022-06" db="EMBL/GenBank/DDBJ databases">
        <title>Sequencing the genomes of 1000 actinobacteria strains.</title>
        <authorList>
            <person name="Klenk H.-P."/>
        </authorList>
    </citation>
    <scope>NUCLEOTIDE SEQUENCE</scope>
    <source>
        <strain evidence="8">DSM 46694</strain>
    </source>
</reference>
<keyword evidence="2" id="KW-0547">Nucleotide-binding</keyword>
<gene>
    <name evidence="8" type="ORF">HD597_009166</name>
</gene>
<feature type="region of interest" description="Disordered" evidence="5">
    <location>
        <begin position="434"/>
        <end position="484"/>
    </location>
</feature>
<feature type="compositionally biased region" description="Pro residues" evidence="5">
    <location>
        <begin position="371"/>
        <end position="381"/>
    </location>
</feature>
<dbReference type="PROSITE" id="PS50011">
    <property type="entry name" value="PROTEIN_KINASE_DOM"/>
    <property type="match status" value="1"/>
</dbReference>
<keyword evidence="8" id="KW-0723">Serine/threonine-protein kinase</keyword>
<dbReference type="PROSITE" id="PS00108">
    <property type="entry name" value="PROTEIN_KINASE_ST"/>
    <property type="match status" value="1"/>
</dbReference>
<evidence type="ECO:0000256" key="2">
    <source>
        <dbReference type="ARBA" id="ARBA00022741"/>
    </source>
</evidence>
<feature type="compositionally biased region" description="Pro residues" evidence="5">
    <location>
        <begin position="322"/>
        <end position="339"/>
    </location>
</feature>
<feature type="compositionally biased region" description="Low complexity" evidence="5">
    <location>
        <begin position="274"/>
        <end position="287"/>
    </location>
</feature>
<evidence type="ECO:0000313" key="9">
    <source>
        <dbReference type="Proteomes" id="UP001139648"/>
    </source>
</evidence>
<dbReference type="RefSeq" id="WP_253752687.1">
    <property type="nucleotide sequence ID" value="NZ_BAABKA010000008.1"/>
</dbReference>
<dbReference type="Gene3D" id="1.10.510.10">
    <property type="entry name" value="Transferase(Phosphotransferase) domain 1"/>
    <property type="match status" value="1"/>
</dbReference>